<comment type="similarity">
    <text evidence="2 6">Belongs to the ATG8 family.</text>
</comment>
<dbReference type="InterPro" id="IPR029071">
    <property type="entry name" value="Ubiquitin-like_domsf"/>
</dbReference>
<reference evidence="7 8" key="1">
    <citation type="journal article" date="2016" name="BMC Genomics">
        <title>Comparative genomics reveals Cyclospora cayetanensis possesses coccidia-like metabolism and invasion components but unique surface antigens.</title>
        <authorList>
            <person name="Liu S."/>
            <person name="Wang L."/>
            <person name="Zheng H."/>
            <person name="Xu Z."/>
            <person name="Roellig D.M."/>
            <person name="Li N."/>
            <person name="Frace M.A."/>
            <person name="Tang K."/>
            <person name="Arrowood M.J."/>
            <person name="Moss D.M."/>
            <person name="Zhang L."/>
            <person name="Feng Y."/>
            <person name="Xiao L."/>
        </authorList>
    </citation>
    <scope>NUCLEOTIDE SEQUENCE [LARGE SCALE GENOMIC DNA]</scope>
    <source>
        <strain evidence="7 8">CHN_HEN01</strain>
    </source>
</reference>
<accession>A0A1D3D495</accession>
<dbReference type="PANTHER" id="PTHR10969">
    <property type="entry name" value="MICROTUBULE-ASSOCIATED PROTEINS 1A/1B LIGHT CHAIN 3-RELATED"/>
    <property type="match status" value="1"/>
</dbReference>
<evidence type="ECO:0000256" key="1">
    <source>
        <dbReference type="ARBA" id="ARBA00004370"/>
    </source>
</evidence>
<keyword evidence="8" id="KW-1185">Reference proteome</keyword>
<evidence type="ECO:0000256" key="2">
    <source>
        <dbReference type="ARBA" id="ARBA00007293"/>
    </source>
</evidence>
<evidence type="ECO:0000313" key="8">
    <source>
        <dbReference type="Proteomes" id="UP000095192"/>
    </source>
</evidence>
<evidence type="ECO:0000313" key="7">
    <source>
        <dbReference type="EMBL" id="OEH78262.1"/>
    </source>
</evidence>
<evidence type="ECO:0000256" key="3">
    <source>
        <dbReference type="ARBA" id="ARBA00023136"/>
    </source>
</evidence>
<dbReference type="VEuPathDB" id="ToxoDB:cyc_00739"/>
<feature type="lipid moiety-binding region" description="Phosphatidylserine amidated glycine; alternate" evidence="5">
    <location>
        <position position="277"/>
    </location>
</feature>
<keyword evidence="3" id="KW-0472">Membrane</keyword>
<name>A0A1D3D495_9EIME</name>
<dbReference type="GO" id="GO:0006914">
    <property type="term" value="P:autophagy"/>
    <property type="evidence" value="ECO:0007669"/>
    <property type="project" value="UniProtKB-KW"/>
</dbReference>
<dbReference type="AlphaFoldDB" id="A0A1D3D495"/>
<comment type="caution">
    <text evidence="7">The sequence shown here is derived from an EMBL/GenBank/DDBJ whole genome shotgun (WGS) entry which is preliminary data.</text>
</comment>
<organism evidence="7 8">
    <name type="scientific">Cyclospora cayetanensis</name>
    <dbReference type="NCBI Taxonomy" id="88456"/>
    <lineage>
        <taxon>Eukaryota</taxon>
        <taxon>Sar</taxon>
        <taxon>Alveolata</taxon>
        <taxon>Apicomplexa</taxon>
        <taxon>Conoidasida</taxon>
        <taxon>Coccidia</taxon>
        <taxon>Eucoccidiorida</taxon>
        <taxon>Eimeriorina</taxon>
        <taxon>Eimeriidae</taxon>
        <taxon>Cyclospora</taxon>
    </lineage>
</organism>
<keyword evidence="6" id="KW-0072">Autophagy</keyword>
<evidence type="ECO:0000256" key="6">
    <source>
        <dbReference type="RuleBase" id="RU004384"/>
    </source>
</evidence>
<dbReference type="EMBL" id="JROU02000805">
    <property type="protein sequence ID" value="OEH78262.1"/>
    <property type="molecule type" value="Genomic_DNA"/>
</dbReference>
<dbReference type="Pfam" id="PF02991">
    <property type="entry name" value="ATG8"/>
    <property type="match status" value="1"/>
</dbReference>
<dbReference type="SUPFAM" id="SSF54236">
    <property type="entry name" value="Ubiquitin-like"/>
    <property type="match status" value="1"/>
</dbReference>
<evidence type="ECO:0000256" key="4">
    <source>
        <dbReference type="ARBA" id="ARBA00023288"/>
    </source>
</evidence>
<dbReference type="CDD" id="cd16108">
    <property type="entry name" value="Ubl_ATG8_like"/>
    <property type="match status" value="1"/>
</dbReference>
<comment type="subcellular location">
    <subcellularLocation>
        <location evidence="1">Membrane</location>
    </subcellularLocation>
</comment>
<dbReference type="GO" id="GO:0016020">
    <property type="term" value="C:membrane"/>
    <property type="evidence" value="ECO:0007669"/>
    <property type="project" value="UniProtKB-SubCell"/>
</dbReference>
<gene>
    <name evidence="7" type="ORF">cyc_00739</name>
</gene>
<evidence type="ECO:0000256" key="5">
    <source>
        <dbReference type="PIRSR" id="PIRSR604241-50"/>
    </source>
</evidence>
<dbReference type="VEuPathDB" id="ToxoDB:LOC34617860"/>
<dbReference type="InterPro" id="IPR004241">
    <property type="entry name" value="Atg8-like"/>
</dbReference>
<dbReference type="InParanoid" id="A0A1D3D495"/>
<proteinExistence type="inferred from homology"/>
<dbReference type="Proteomes" id="UP000095192">
    <property type="component" value="Unassembled WGS sequence"/>
</dbReference>
<keyword evidence="4 5" id="KW-0449">Lipoprotein</keyword>
<sequence>MMPVPSFSRLTSLLCVYWHHEPHVAPGVSAEVTMLCSDRVSRSGYTKIDFCIVESFPRAVYVRLKSRVSPSTRAAAAPCWCSSPAAIAAAVAEDDSSCCSGGIPASPVAADSSSAAEPLANGKGATEGSETLVPLVFGVAQTVGTAVTEKGTKMPSIRDEISFEKRTAEARRIRAKYPNRIPVICEKAPRSDLPVIEKKKFLVPMNMLVGEFKYIIHKHINQCASSQGAPLTHEKTIYLFVENTAPKAGALIQEVYEQHVADDGFLYVEYSAENTLG</sequence>
<dbReference type="Gene3D" id="3.10.20.90">
    <property type="entry name" value="Phosphatidylinositol 3-kinase Catalytic Subunit, Chain A, domain 1"/>
    <property type="match status" value="1"/>
</dbReference>
<protein>
    <recommendedName>
        <fullName evidence="6">Autophagy-related protein</fullName>
    </recommendedName>
</protein>